<feature type="domain" description="DYW" evidence="3">
    <location>
        <begin position="587"/>
        <end position="679"/>
    </location>
</feature>
<reference evidence="4" key="1">
    <citation type="submission" date="2020-02" db="EMBL/GenBank/DDBJ databases">
        <authorList>
            <person name="Scholz U."/>
            <person name="Mascher M."/>
            <person name="Fiebig A."/>
        </authorList>
    </citation>
    <scope>NUCLEOTIDE SEQUENCE</scope>
</reference>
<dbReference type="PANTHER" id="PTHR47926">
    <property type="entry name" value="PENTATRICOPEPTIDE REPEAT-CONTAINING PROTEIN"/>
    <property type="match status" value="1"/>
</dbReference>
<dbReference type="InterPro" id="IPR032867">
    <property type="entry name" value="DYW_dom"/>
</dbReference>
<dbReference type="PROSITE" id="PS51375">
    <property type="entry name" value="PPR"/>
    <property type="match status" value="3"/>
</dbReference>
<dbReference type="Pfam" id="PF20431">
    <property type="entry name" value="E_motif"/>
    <property type="match status" value="1"/>
</dbReference>
<dbReference type="GO" id="GO:0009451">
    <property type="term" value="P:RNA modification"/>
    <property type="evidence" value="ECO:0007669"/>
    <property type="project" value="InterPro"/>
</dbReference>
<dbReference type="InterPro" id="IPR011990">
    <property type="entry name" value="TPR-like_helical_dom_sf"/>
</dbReference>
<keyword evidence="1" id="KW-0677">Repeat</keyword>
<dbReference type="InterPro" id="IPR046960">
    <property type="entry name" value="PPR_At4g14850-like_plant"/>
</dbReference>
<dbReference type="Pfam" id="PF01535">
    <property type="entry name" value="PPR"/>
    <property type="match status" value="5"/>
</dbReference>
<evidence type="ECO:0000259" key="3">
    <source>
        <dbReference type="Pfam" id="PF14432"/>
    </source>
</evidence>
<dbReference type="FunFam" id="1.25.40.10:FF:000184">
    <property type="entry name" value="Pentatricopeptide repeat-containing protein, chloroplastic"/>
    <property type="match status" value="1"/>
</dbReference>
<proteinExistence type="predicted"/>
<dbReference type="Proteomes" id="UP000663760">
    <property type="component" value="Chromosome 1"/>
</dbReference>
<organism evidence="4 5">
    <name type="scientific">Spirodela intermedia</name>
    <name type="common">Intermediate duckweed</name>
    <dbReference type="NCBI Taxonomy" id="51605"/>
    <lineage>
        <taxon>Eukaryota</taxon>
        <taxon>Viridiplantae</taxon>
        <taxon>Streptophyta</taxon>
        <taxon>Embryophyta</taxon>
        <taxon>Tracheophyta</taxon>
        <taxon>Spermatophyta</taxon>
        <taxon>Magnoliopsida</taxon>
        <taxon>Liliopsida</taxon>
        <taxon>Araceae</taxon>
        <taxon>Lemnoideae</taxon>
        <taxon>Spirodela</taxon>
    </lineage>
</organism>
<dbReference type="Pfam" id="PF13041">
    <property type="entry name" value="PPR_2"/>
    <property type="match status" value="1"/>
</dbReference>
<feature type="repeat" description="PPR" evidence="2">
    <location>
        <begin position="238"/>
        <end position="272"/>
    </location>
</feature>
<dbReference type="Pfam" id="PF14432">
    <property type="entry name" value="DYW_deaminase"/>
    <property type="match status" value="1"/>
</dbReference>
<dbReference type="NCBIfam" id="TIGR00756">
    <property type="entry name" value="PPR"/>
    <property type="match status" value="4"/>
</dbReference>
<evidence type="ECO:0000256" key="2">
    <source>
        <dbReference type="PROSITE-ProRule" id="PRU00708"/>
    </source>
</evidence>
<feature type="repeat" description="PPR" evidence="2">
    <location>
        <begin position="207"/>
        <end position="237"/>
    </location>
</feature>
<name>A0A7I8JZC8_SPIIN</name>
<protein>
    <recommendedName>
        <fullName evidence="3">DYW domain-containing protein</fullName>
    </recommendedName>
</protein>
<dbReference type="PANTHER" id="PTHR47926:SF436">
    <property type="entry name" value="PENTATRICOPEPTIDE REPEAT-CONTAINING PROTEIN ELI1, CHLOROPLASTIC-LIKE ISOFORM X2"/>
    <property type="match status" value="1"/>
</dbReference>
<dbReference type="GO" id="GO:0003723">
    <property type="term" value="F:RNA binding"/>
    <property type="evidence" value="ECO:0007669"/>
    <property type="project" value="InterPro"/>
</dbReference>
<dbReference type="GO" id="GO:0008270">
    <property type="term" value="F:zinc ion binding"/>
    <property type="evidence" value="ECO:0007669"/>
    <property type="project" value="InterPro"/>
</dbReference>
<sequence length="679" mass="74499">MNGGGVPLAAPPSTRLSSVAATVLRQCRNTPELKRAHAALLVRGFPLPAASPSLLRTAVSHAALHPSGDLRYVFFLLLFSLPAVSPSPACSAAAAVRFLCNTVIRGLAKRPRLPGALSRSSLIFRRMARAGVSPSGFSFTFLLQACAGGSLGPGSALGIQLHGAAVKNGVLLGDVCARNSLIRFYSSCGAMEEARRVFDEAGAGGIDVVSWNSLIDGCLNNGDVAGALLLFDRMPERNTVSWNSMVTGLVRNGRLDAARCLFDGMTERNLVSWTVMISGYTQSGQPKEALSLFREMQLVHRELNTSAIVSALSAASQMGSLNHGQWIHAYVRRKRVRMEPSLSTAIVGMYANCGSIELAMQLFQGFKPPEKDLSTYTAAIFGLAMNGHGGEALQLFEQMRSEGLEPDRVSYLAVLCGCNHMGWVDRGFYYFHSMVDEDGIAAELDHYACMVDLLGRAGHLKEAVEFISSMPVEPDNVIWRSLLNACRIHGDAELGRRVGEFLIESDRLHDGPYIALSNILVECKNMGSAERVRQTMRSRSIRREPGFSSIEVNGVFHEFAAGDKSHEKTGEIYRKWEEIAGEIRRFGYAAETRGIGFECEEEEKEIIIGYHSEKLAIAFGFIITEDGSPLRIVKNIRICGDCHNAMKLISMVFKRKVVVRDRKRFHHFEVGTCSCMDYW</sequence>
<dbReference type="EMBL" id="LR746264">
    <property type="protein sequence ID" value="CAA7388748.1"/>
    <property type="molecule type" value="Genomic_DNA"/>
</dbReference>
<gene>
    <name evidence="4" type="ORF">SI8410_01000924</name>
</gene>
<keyword evidence="5" id="KW-1185">Reference proteome</keyword>
<evidence type="ECO:0000313" key="4">
    <source>
        <dbReference type="EMBL" id="CAA7388748.1"/>
    </source>
</evidence>
<dbReference type="AlphaFoldDB" id="A0A7I8JZC8"/>
<feature type="repeat" description="PPR" evidence="2">
    <location>
        <begin position="372"/>
        <end position="406"/>
    </location>
</feature>
<dbReference type="Gene3D" id="1.25.40.10">
    <property type="entry name" value="Tetratricopeptide repeat domain"/>
    <property type="match status" value="3"/>
</dbReference>
<evidence type="ECO:0000313" key="5">
    <source>
        <dbReference type="Proteomes" id="UP000663760"/>
    </source>
</evidence>
<dbReference type="OrthoDB" id="185373at2759"/>
<evidence type="ECO:0000256" key="1">
    <source>
        <dbReference type="ARBA" id="ARBA00022737"/>
    </source>
</evidence>
<dbReference type="InterPro" id="IPR046848">
    <property type="entry name" value="E_motif"/>
</dbReference>
<dbReference type="InterPro" id="IPR002885">
    <property type="entry name" value="PPR_rpt"/>
</dbReference>
<accession>A0A7I8JZC8</accession>